<accession>A0A090S4Y5</accession>
<protein>
    <submittedName>
        <fullName evidence="2">Uncharacterized protein</fullName>
    </submittedName>
</protein>
<evidence type="ECO:0000256" key="1">
    <source>
        <dbReference type="SAM" id="MobiDB-lite"/>
    </source>
</evidence>
<keyword evidence="3" id="KW-1185">Reference proteome</keyword>
<reference evidence="2 3" key="1">
    <citation type="submission" date="2014-09" db="EMBL/GenBank/DDBJ databases">
        <title>Vibrio maritimus JCM 19235. (C45) whole genome shotgun sequence.</title>
        <authorList>
            <person name="Sawabe T."/>
            <person name="Meirelles P."/>
            <person name="Nakanishi M."/>
            <person name="Sayaka M."/>
            <person name="Hattori M."/>
            <person name="Ohkuma M."/>
        </authorList>
    </citation>
    <scope>NUCLEOTIDE SEQUENCE [LARGE SCALE GENOMIC DNA]</scope>
    <source>
        <strain evidence="3">JCM19235</strain>
    </source>
</reference>
<dbReference type="AlphaFoldDB" id="A0A090S4Y5"/>
<evidence type="ECO:0000313" key="3">
    <source>
        <dbReference type="Proteomes" id="UP000029228"/>
    </source>
</evidence>
<name>A0A090S4Y5_9VIBR</name>
<comment type="caution">
    <text evidence="2">The sequence shown here is derived from an EMBL/GenBank/DDBJ whole genome shotgun (WGS) entry which is preliminary data.</text>
</comment>
<dbReference type="EMBL" id="BBMR01000014">
    <property type="protein sequence ID" value="GAL22606.1"/>
    <property type="molecule type" value="Genomic_DNA"/>
</dbReference>
<gene>
    <name evidence="2" type="ORF">JCM19235_3186</name>
</gene>
<evidence type="ECO:0000313" key="2">
    <source>
        <dbReference type="EMBL" id="GAL22606.1"/>
    </source>
</evidence>
<proteinExistence type="predicted"/>
<feature type="compositionally biased region" description="Basic and acidic residues" evidence="1">
    <location>
        <begin position="18"/>
        <end position="39"/>
    </location>
</feature>
<dbReference type="Proteomes" id="UP000029228">
    <property type="component" value="Unassembled WGS sequence"/>
</dbReference>
<organism evidence="2 3">
    <name type="scientific">Vibrio maritimus</name>
    <dbReference type="NCBI Taxonomy" id="990268"/>
    <lineage>
        <taxon>Bacteria</taxon>
        <taxon>Pseudomonadati</taxon>
        <taxon>Pseudomonadota</taxon>
        <taxon>Gammaproteobacteria</taxon>
        <taxon>Vibrionales</taxon>
        <taxon>Vibrionaceae</taxon>
        <taxon>Vibrio</taxon>
    </lineage>
</organism>
<feature type="compositionally biased region" description="Basic residues" evidence="1">
    <location>
        <begin position="1"/>
        <end position="10"/>
    </location>
</feature>
<feature type="region of interest" description="Disordered" evidence="1">
    <location>
        <begin position="1"/>
        <end position="39"/>
    </location>
</feature>
<sequence>MGSAKAHKRQQYVVYHQKQTDEGAASERQRGELAQEQGK</sequence>